<accession>A0ABP7MDG3</accession>
<evidence type="ECO:0000256" key="1">
    <source>
        <dbReference type="SAM" id="MobiDB-lite"/>
    </source>
</evidence>
<gene>
    <name evidence="3" type="ORF">GCM10022277_15370</name>
</gene>
<reference evidence="4" key="1">
    <citation type="journal article" date="2019" name="Int. J. Syst. Evol. Microbiol.">
        <title>The Global Catalogue of Microorganisms (GCM) 10K type strain sequencing project: providing services to taxonomists for standard genome sequencing and annotation.</title>
        <authorList>
            <consortium name="The Broad Institute Genomics Platform"/>
            <consortium name="The Broad Institute Genome Sequencing Center for Infectious Disease"/>
            <person name="Wu L."/>
            <person name="Ma J."/>
        </authorList>
    </citation>
    <scope>NUCLEOTIDE SEQUENCE [LARGE SCALE GENOMIC DNA]</scope>
    <source>
        <strain evidence="4">JCM 17551</strain>
    </source>
</reference>
<dbReference type="Gene3D" id="1.10.132.90">
    <property type="match status" value="1"/>
</dbReference>
<evidence type="ECO:0000259" key="2">
    <source>
        <dbReference type="Pfam" id="PF18433"/>
    </source>
</evidence>
<sequence length="463" mass="50164">MLVDLPFIRGNKKLQILAKASKRPTDMQDRLVFFYTGDIAMVGFSTNFSGALDSYQSVFGGQSKTDKLPQTASEQAGESIDKPKKASLSSPGDLLSRIVGNKLANVGFEKPQETPSATGFFDIDAVVDTVSGYIEGVINRERDAGASDERINELASAARQGVEQGFGEAREIIGDAGIMSDELAQDIDTSEARIYDRIDQVVEPRDDETTEPTSGLSRPDNLVAGNDLNYREQSGVVQIKTNDGDTVTISLASVDYEAASYRQTQDSEQFGYTAYSGSQFSVSVDGDLDEGELTALYDFLGQVDGVAQSFFDGDLGSALDQAMNLSYDTSELASFALDFSYTEVSASTRAYQNVQDLGEETPSLANLPNIFNPIESFANRMTEMVEQASLLSDSPLGMLELLDNFILDRANAEDAKPNEKVQDFAKSLLERIVPEFFGDKPASSSPELEDGASVEEVLGETDD</sequence>
<organism evidence="3 4">
    <name type="scientific">Litoribacillus peritrichatus</name>
    <dbReference type="NCBI Taxonomy" id="718191"/>
    <lineage>
        <taxon>Bacteria</taxon>
        <taxon>Pseudomonadati</taxon>
        <taxon>Pseudomonadota</taxon>
        <taxon>Gammaproteobacteria</taxon>
        <taxon>Oceanospirillales</taxon>
        <taxon>Oceanospirillaceae</taxon>
        <taxon>Litoribacillus</taxon>
    </lineage>
</organism>
<dbReference type="Proteomes" id="UP001501565">
    <property type="component" value="Unassembled WGS sequence"/>
</dbReference>
<keyword evidence="4" id="KW-1185">Reference proteome</keyword>
<protein>
    <recommendedName>
        <fullName evidence="2">DUF5610 domain-containing protein</fullName>
    </recommendedName>
</protein>
<dbReference type="EMBL" id="BAABBN010000004">
    <property type="protein sequence ID" value="GAA3920631.1"/>
    <property type="molecule type" value="Genomic_DNA"/>
</dbReference>
<dbReference type="InterPro" id="IPR041651">
    <property type="entry name" value="DUF5610"/>
</dbReference>
<feature type="compositionally biased region" description="Acidic residues" evidence="1">
    <location>
        <begin position="447"/>
        <end position="463"/>
    </location>
</feature>
<name>A0ABP7MDG3_9GAMM</name>
<evidence type="ECO:0000313" key="4">
    <source>
        <dbReference type="Proteomes" id="UP001501565"/>
    </source>
</evidence>
<comment type="caution">
    <text evidence="3">The sequence shown here is derived from an EMBL/GenBank/DDBJ whole genome shotgun (WGS) entry which is preliminary data.</text>
</comment>
<feature type="compositionally biased region" description="Polar residues" evidence="1">
    <location>
        <begin position="63"/>
        <end position="76"/>
    </location>
</feature>
<proteinExistence type="predicted"/>
<feature type="region of interest" description="Disordered" evidence="1">
    <location>
        <begin position="437"/>
        <end position="463"/>
    </location>
</feature>
<dbReference type="Pfam" id="PF18433">
    <property type="entry name" value="DUF5610"/>
    <property type="match status" value="1"/>
</dbReference>
<feature type="region of interest" description="Disordered" evidence="1">
    <location>
        <begin position="63"/>
        <end position="91"/>
    </location>
</feature>
<feature type="domain" description="DUF5610" evidence="2">
    <location>
        <begin position="101"/>
        <end position="200"/>
    </location>
</feature>
<evidence type="ECO:0000313" key="3">
    <source>
        <dbReference type="EMBL" id="GAA3920631.1"/>
    </source>
</evidence>